<accession>A0A7M4DRH6</accession>
<comment type="caution">
    <text evidence="1">The sequence shown here is derived from an EMBL/GenBank/DDBJ whole genome shotgun (WGS) entry which is preliminary data.</text>
</comment>
<organism evidence="1 2">
    <name type="scientific">Occultella aeris</name>
    <dbReference type="NCBI Taxonomy" id="2761496"/>
    <lineage>
        <taxon>Bacteria</taxon>
        <taxon>Bacillati</taxon>
        <taxon>Actinomycetota</taxon>
        <taxon>Actinomycetes</taxon>
        <taxon>Micrococcales</taxon>
        <taxon>Ruaniaceae</taxon>
        <taxon>Occultella</taxon>
    </lineage>
</organism>
<evidence type="ECO:0000313" key="2">
    <source>
        <dbReference type="Proteomes" id="UP000419743"/>
    </source>
</evidence>
<protein>
    <submittedName>
        <fullName evidence="1">Uncharacterized protein</fullName>
    </submittedName>
</protein>
<dbReference type="AlphaFoldDB" id="A0A7M4DRH6"/>
<dbReference type="Proteomes" id="UP000419743">
    <property type="component" value="Unassembled WGS sequence"/>
</dbReference>
<reference evidence="1 2" key="1">
    <citation type="submission" date="2019-11" db="EMBL/GenBank/DDBJ databases">
        <authorList>
            <person name="Criscuolo A."/>
        </authorList>
    </citation>
    <scope>NUCLEOTIDE SEQUENCE [LARGE SCALE GENOMIC DNA]</scope>
    <source>
        <strain evidence="1">CIP111667</strain>
    </source>
</reference>
<name>A0A7M4DRH6_9MICO</name>
<proteinExistence type="predicted"/>
<sequence length="72" mass="7562">MSDLAEARAAKERLAAELGDRVGVIGVGLERVPDGYCVRVNVRDEATGEQVPATVDGVEVRVAVVGTIRIEG</sequence>
<gene>
    <name evidence="1" type="ORF">HALOF300_04771</name>
</gene>
<evidence type="ECO:0000313" key="1">
    <source>
        <dbReference type="EMBL" id="VZO40070.1"/>
    </source>
</evidence>
<keyword evidence="2" id="KW-1185">Reference proteome</keyword>
<dbReference type="EMBL" id="CACRYJ010000067">
    <property type="protein sequence ID" value="VZO40070.1"/>
    <property type="molecule type" value="Genomic_DNA"/>
</dbReference>
<dbReference type="RefSeq" id="WP_156743356.1">
    <property type="nucleotide sequence ID" value="NZ_CACRYJ010000067.1"/>
</dbReference>